<feature type="transmembrane region" description="Helical" evidence="1">
    <location>
        <begin position="47"/>
        <end position="66"/>
    </location>
</feature>
<feature type="transmembrane region" description="Helical" evidence="1">
    <location>
        <begin position="102"/>
        <end position="122"/>
    </location>
</feature>
<dbReference type="PROSITE" id="PS50850">
    <property type="entry name" value="MFS"/>
    <property type="match status" value="1"/>
</dbReference>
<keyword evidence="1" id="KW-0812">Transmembrane</keyword>
<feature type="transmembrane region" description="Helical" evidence="1">
    <location>
        <begin position="341"/>
        <end position="361"/>
    </location>
</feature>
<feature type="transmembrane region" description="Helical" evidence="1">
    <location>
        <begin position="73"/>
        <end position="90"/>
    </location>
</feature>
<dbReference type="EMBL" id="UINC01013168">
    <property type="protein sequence ID" value="SVA57059.1"/>
    <property type="molecule type" value="Genomic_DNA"/>
</dbReference>
<accession>A0A381WWZ0</accession>
<keyword evidence="1" id="KW-1133">Transmembrane helix</keyword>
<evidence type="ECO:0000313" key="3">
    <source>
        <dbReference type="EMBL" id="SVA57059.1"/>
    </source>
</evidence>
<dbReference type="PANTHER" id="PTHR11360">
    <property type="entry name" value="MONOCARBOXYLATE TRANSPORTER"/>
    <property type="match status" value="1"/>
</dbReference>
<feature type="domain" description="Major facilitator superfamily (MFS) profile" evidence="2">
    <location>
        <begin position="1"/>
        <end position="396"/>
    </location>
</feature>
<dbReference type="Pfam" id="PF07690">
    <property type="entry name" value="MFS_1"/>
    <property type="match status" value="1"/>
</dbReference>
<reference evidence="3" key="1">
    <citation type="submission" date="2018-05" db="EMBL/GenBank/DDBJ databases">
        <authorList>
            <person name="Lanie J.A."/>
            <person name="Ng W.-L."/>
            <person name="Kazmierczak K.M."/>
            <person name="Andrzejewski T.M."/>
            <person name="Davidsen T.M."/>
            <person name="Wayne K.J."/>
            <person name="Tettelin H."/>
            <person name="Glass J.I."/>
            <person name="Rusch D."/>
            <person name="Podicherti R."/>
            <person name="Tsui H.-C.T."/>
            <person name="Winkler M.E."/>
        </authorList>
    </citation>
    <scope>NUCLEOTIDE SEQUENCE</scope>
</reference>
<feature type="transmembrane region" description="Helical" evidence="1">
    <location>
        <begin position="134"/>
        <end position="153"/>
    </location>
</feature>
<dbReference type="GO" id="GO:0022857">
    <property type="term" value="F:transmembrane transporter activity"/>
    <property type="evidence" value="ECO:0007669"/>
    <property type="project" value="InterPro"/>
</dbReference>
<feature type="transmembrane region" description="Helical" evidence="1">
    <location>
        <begin position="159"/>
        <end position="183"/>
    </location>
</feature>
<dbReference type="Gene3D" id="1.20.1250.20">
    <property type="entry name" value="MFS general substrate transporter like domains"/>
    <property type="match status" value="2"/>
</dbReference>
<feature type="transmembrane region" description="Helical" evidence="1">
    <location>
        <begin position="216"/>
        <end position="235"/>
    </location>
</feature>
<dbReference type="InterPro" id="IPR011701">
    <property type="entry name" value="MFS"/>
</dbReference>
<proteinExistence type="predicted"/>
<protein>
    <recommendedName>
        <fullName evidence="2">Major facilitator superfamily (MFS) profile domain-containing protein</fullName>
    </recommendedName>
</protein>
<dbReference type="SUPFAM" id="SSF103473">
    <property type="entry name" value="MFS general substrate transporter"/>
    <property type="match status" value="1"/>
</dbReference>
<dbReference type="CDD" id="cd17355">
    <property type="entry name" value="MFS_YcxA_like"/>
    <property type="match status" value="1"/>
</dbReference>
<feature type="transmembrane region" description="Helical" evidence="1">
    <location>
        <begin position="308"/>
        <end position="329"/>
    </location>
</feature>
<dbReference type="InterPro" id="IPR036259">
    <property type="entry name" value="MFS_trans_sf"/>
</dbReference>
<evidence type="ECO:0000256" key="1">
    <source>
        <dbReference type="SAM" id="Phobius"/>
    </source>
</evidence>
<dbReference type="InterPro" id="IPR020846">
    <property type="entry name" value="MFS_dom"/>
</dbReference>
<feature type="non-terminal residue" evidence="3">
    <location>
        <position position="1"/>
    </location>
</feature>
<feature type="transmembrane region" description="Helical" evidence="1">
    <location>
        <begin position="247"/>
        <end position="270"/>
    </location>
</feature>
<keyword evidence="1" id="KW-0472">Membrane</keyword>
<feature type="transmembrane region" description="Helical" evidence="1">
    <location>
        <begin position="373"/>
        <end position="391"/>
    </location>
</feature>
<sequence>VSKRSQFLLVMSCASLTIAISMGTRHGMGLFLEPVTSALGVDRETFSLTVAWQNLIHALPVFGILADLLGFRRIALLGGVVYGAGLWLASHSETALGLYTNLGGVVGIGIGLSGMIVVMGAVGQVAPPERRSTAFGLVTVAFSIGMFIMAPLLQYLINVYGWSGALQASGGLVLIISLLALGLPGNSSKTEKSTERETESELTLIKTINGAMNHSGYLLLNVGFFVCGFHVAFIGTHLPSFLQAEGISISTASWALAMIGLFNMFGSMIFGRMGDSLSKKNLLSLLYTLRAVVIAGFLAIPLNEITAIAFGAAIGFLWLATVPLTSGIVAQVFGTRYLSTLWAIVFFSHQLGAFLGVWLGGRVYDETGSYTPVWLASIALGLLAGIIHLPIREQPWKPSALEPQTSGSD</sequence>
<name>A0A381WWZ0_9ZZZZ</name>
<dbReference type="InterPro" id="IPR050327">
    <property type="entry name" value="Proton-linked_MCT"/>
</dbReference>
<evidence type="ECO:0000259" key="2">
    <source>
        <dbReference type="PROSITE" id="PS50850"/>
    </source>
</evidence>
<dbReference type="PANTHER" id="PTHR11360:SF284">
    <property type="entry name" value="EG:103B4.3 PROTEIN-RELATED"/>
    <property type="match status" value="1"/>
</dbReference>
<gene>
    <name evidence="3" type="ORF">METZ01_LOCUS109913</name>
</gene>
<dbReference type="AlphaFoldDB" id="A0A381WWZ0"/>
<organism evidence="3">
    <name type="scientific">marine metagenome</name>
    <dbReference type="NCBI Taxonomy" id="408172"/>
    <lineage>
        <taxon>unclassified sequences</taxon>
        <taxon>metagenomes</taxon>
        <taxon>ecological metagenomes</taxon>
    </lineage>
</organism>
<feature type="transmembrane region" description="Helical" evidence="1">
    <location>
        <begin position="282"/>
        <end position="302"/>
    </location>
</feature>